<dbReference type="SUPFAM" id="SSF50969">
    <property type="entry name" value="YVTN repeat-like/Quinoprotein amine dehydrogenase"/>
    <property type="match status" value="1"/>
</dbReference>
<evidence type="ECO:0000256" key="2">
    <source>
        <dbReference type="SAM" id="SignalP"/>
    </source>
</evidence>
<dbReference type="Proteomes" id="UP001172708">
    <property type="component" value="Unassembled WGS sequence"/>
</dbReference>
<evidence type="ECO:0000259" key="3">
    <source>
        <dbReference type="Pfam" id="PF22494"/>
    </source>
</evidence>
<dbReference type="InterPro" id="IPR011044">
    <property type="entry name" value="Quino_amine_DH_bsu"/>
</dbReference>
<feature type="compositionally biased region" description="Basic and acidic residues" evidence="1">
    <location>
        <begin position="463"/>
        <end position="473"/>
    </location>
</feature>
<feature type="chain" id="PRO_5045919050" evidence="2">
    <location>
        <begin position="37"/>
        <end position="583"/>
    </location>
</feature>
<organism evidence="4 5">
    <name type="scientific">Demequina muriae</name>
    <dbReference type="NCBI Taxonomy" id="3051664"/>
    <lineage>
        <taxon>Bacteria</taxon>
        <taxon>Bacillati</taxon>
        <taxon>Actinomycetota</taxon>
        <taxon>Actinomycetes</taxon>
        <taxon>Micrococcales</taxon>
        <taxon>Demequinaceae</taxon>
        <taxon>Demequina</taxon>
    </lineage>
</organism>
<comment type="caution">
    <text evidence="4">The sequence shown here is derived from an EMBL/GenBank/DDBJ whole genome shotgun (WGS) entry which is preliminary data.</text>
</comment>
<dbReference type="PANTHER" id="PTHR46928">
    <property type="entry name" value="MESENCHYME-SPECIFIC CELL SURFACE GLYCOPROTEIN"/>
    <property type="match status" value="1"/>
</dbReference>
<dbReference type="PANTHER" id="PTHR46928:SF1">
    <property type="entry name" value="MESENCHYME-SPECIFIC CELL SURFACE GLYCOPROTEIN"/>
    <property type="match status" value="1"/>
</dbReference>
<dbReference type="InterPro" id="IPR052956">
    <property type="entry name" value="Mesenchyme-surface_protein"/>
</dbReference>
<dbReference type="PROSITE" id="PS51318">
    <property type="entry name" value="TAT"/>
    <property type="match status" value="1"/>
</dbReference>
<dbReference type="NCBIfam" id="NF038117">
    <property type="entry name" value="choice_anch_I"/>
    <property type="match status" value="1"/>
</dbReference>
<dbReference type="InterPro" id="IPR015943">
    <property type="entry name" value="WD40/YVTN_repeat-like_dom_sf"/>
</dbReference>
<sequence length="583" mass="59950">MPLSTASSPRARLVASCAAAGATVALGAVLAVPATAAVIDEPLVATGDSTVTLTPIGSHDTGVFDESAAEIVAFHAGTQRLFTVDANAGDIRVLDVSDATAPVQLFTLSAAGLASADGSTIPAGAVANSVDVRSDGLVAVAVEAPHKTDDGWLAFFDADGAELGAVRAGALPDMVTITPNGKRAVVANEGEPSADYDVDPEGSISVVDLPKKLGAPSQQDVATADFHEFEDALPAGVRIFAGIDGADMPVSRGLEPEYATVDTKSRTAYVTLQENNAIAVVDLASATVTDILPLGAKDHSIEGSGMDASDEDGPSAYDDEGAISIGTVPVMGLYMPDAIASYSSRGRTYLVTANEGDAREFGDYEEPARIKDLGDDGIPPVCDGVLTEAQLEDSVLGRLDVSTASGLSDDGSCYETLYSFGARSFSIWSTDGKRVFDSGDDFETITAQVAPAHFNSDNDESTFDSRSDAKGPEPEAVTTGRIGSRTFAFVGLERVGGIMVYDITVPAKTTFVTYVNNRDFAADPESPEAGDLGPEGLAFIEAQDSPTGSPLLAVASEVSGTTTLFDIDVAPGGKGQGKGKGRR</sequence>
<dbReference type="EMBL" id="JAUHQA010000001">
    <property type="protein sequence ID" value="MDN4481226.1"/>
    <property type="molecule type" value="Genomic_DNA"/>
</dbReference>
<dbReference type="Pfam" id="PF22494">
    <property type="entry name" value="choice_anch_I"/>
    <property type="match status" value="1"/>
</dbReference>
<accession>A0ABT8GIG7</accession>
<reference evidence="4" key="1">
    <citation type="submission" date="2023-06" db="EMBL/GenBank/DDBJ databases">
        <title>Egi l300058.</title>
        <authorList>
            <person name="Gao L."/>
            <person name="Fang B.-Z."/>
            <person name="Li W.-J."/>
        </authorList>
    </citation>
    <scope>NUCLEOTIDE SEQUENCE</scope>
    <source>
        <strain evidence="4">EGI L300058</strain>
    </source>
</reference>
<dbReference type="RefSeq" id="WP_301142776.1">
    <property type="nucleotide sequence ID" value="NZ_JAUHQA010000001.1"/>
</dbReference>
<dbReference type="InterPro" id="IPR006311">
    <property type="entry name" value="TAT_signal"/>
</dbReference>
<feature type="region of interest" description="Disordered" evidence="1">
    <location>
        <begin position="453"/>
        <end position="477"/>
    </location>
</feature>
<dbReference type="InterPro" id="IPR055188">
    <property type="entry name" value="Choice_anch_I"/>
</dbReference>
<name>A0ABT8GIG7_9MICO</name>
<feature type="domain" description="Choice-of-anchor I" evidence="3">
    <location>
        <begin position="67"/>
        <end position="567"/>
    </location>
</feature>
<protein>
    <submittedName>
        <fullName evidence="4">Choice-of-anchor I family protein</fullName>
    </submittedName>
</protein>
<keyword evidence="2" id="KW-0732">Signal</keyword>
<evidence type="ECO:0000256" key="1">
    <source>
        <dbReference type="SAM" id="MobiDB-lite"/>
    </source>
</evidence>
<keyword evidence="5" id="KW-1185">Reference proteome</keyword>
<gene>
    <name evidence="4" type="ORF">QQX02_09850</name>
</gene>
<proteinExistence type="predicted"/>
<evidence type="ECO:0000313" key="4">
    <source>
        <dbReference type="EMBL" id="MDN4481226.1"/>
    </source>
</evidence>
<dbReference type="SUPFAM" id="SSF75011">
    <property type="entry name" value="3-carboxy-cis,cis-mucoante lactonizing enzyme"/>
    <property type="match status" value="1"/>
</dbReference>
<feature type="signal peptide" evidence="2">
    <location>
        <begin position="1"/>
        <end position="36"/>
    </location>
</feature>
<dbReference type="Gene3D" id="2.130.10.10">
    <property type="entry name" value="YVTN repeat-like/Quinoprotein amine dehydrogenase"/>
    <property type="match status" value="1"/>
</dbReference>
<evidence type="ECO:0000313" key="5">
    <source>
        <dbReference type="Proteomes" id="UP001172708"/>
    </source>
</evidence>